<dbReference type="EMBL" id="CP111026">
    <property type="protein sequence ID" value="WAR27634.1"/>
    <property type="molecule type" value="Genomic_DNA"/>
</dbReference>
<keyword evidence="2" id="KW-0812">Transmembrane</keyword>
<evidence type="ECO:0000313" key="5">
    <source>
        <dbReference type="Proteomes" id="UP001164746"/>
    </source>
</evidence>
<gene>
    <name evidence="4" type="ORF">MAR_013338</name>
</gene>
<dbReference type="Proteomes" id="UP001164746">
    <property type="component" value="Chromosome 15"/>
</dbReference>
<evidence type="ECO:0000256" key="1">
    <source>
        <dbReference type="SAM" id="MobiDB-lite"/>
    </source>
</evidence>
<dbReference type="PROSITE" id="PS51233">
    <property type="entry name" value="VWFD"/>
    <property type="match status" value="1"/>
</dbReference>
<proteinExistence type="predicted"/>
<name>A0ABY7G2Z4_MYAAR</name>
<evidence type="ECO:0000256" key="2">
    <source>
        <dbReference type="SAM" id="Phobius"/>
    </source>
</evidence>
<feature type="region of interest" description="Disordered" evidence="1">
    <location>
        <begin position="646"/>
        <end position="669"/>
    </location>
</feature>
<keyword evidence="2" id="KW-1133">Transmembrane helix</keyword>
<evidence type="ECO:0000313" key="4">
    <source>
        <dbReference type="EMBL" id="WAR27634.1"/>
    </source>
</evidence>
<accession>A0ABY7G2Z4</accession>
<keyword evidence="5" id="KW-1185">Reference proteome</keyword>
<sequence length="719" mass="78564">MPGYMNRFYLPYGTIVEVTYYVSEWWSTMNVFVFPSPNDMEESGGLCGTFNGDYMDDFLHRDGIKTPLESQNWWWWVWGGDPDAFAGSWQAHEEESLLNIDYVDTLESYSNGENFCVCPLINGERLPLCNPKEDRICIGDAYATRPGNQVAKQNGRQRRSLDMEDHNAVYDVHDIRQRLDDLKHMRTKRGTVRVRRQATGDPVAANESYYRALAECEAEMTDSCNSEAAGSLSSVAGSAPNNCAQDKMVSPNATAAVDIACAGMQAATKREVERNITALFYANNTHADEEDTKAGVCDDGWTAYCPVECAGSSRRRREAGENTLMGTASNVSLSNDNSSFSAPELVTVLDTACLTYDATSNSITLASDYCLVDGVCYGNYTAFDDCSVCDPNVDQFDWTLLSDKCQIGGVCYPSGNVSTDNCLYGCQPSVDQYIWTERSEVCQIESECYMDGVNKSATEDCLYCNVTVDQFAWTKQNASCYIADVCHYNGDSKSADEYCMECRPDTNQFDWSQTSDTCHIGGSCYDNDNTSTDTCLFCNATMDPNQWTQTTNTLNPTDECRYCNSDMDSTTWQTNTSQECQQQQEESGGSSVGIIAGAVVATAVVVGGVAAGIFIYKYMKKQNSITARASAGLFDSAGNKHFKLRVDQDPSASKSTSSAPPMPYKLPKEVLPQGTMSAPVNLYTDATGDHPAPAPVGALPPIIGLGGGPAPALNLPPAE</sequence>
<reference evidence="4" key="1">
    <citation type="submission" date="2022-11" db="EMBL/GenBank/DDBJ databases">
        <title>Centuries of genome instability and evolution in soft-shell clam transmissible cancer (bioRxiv).</title>
        <authorList>
            <person name="Hart S.F.M."/>
            <person name="Yonemitsu M.A."/>
            <person name="Giersch R.M."/>
            <person name="Beal B.F."/>
            <person name="Arriagada G."/>
            <person name="Davis B.W."/>
            <person name="Ostrander E.A."/>
            <person name="Goff S.P."/>
            <person name="Metzger M.J."/>
        </authorList>
    </citation>
    <scope>NUCLEOTIDE SEQUENCE</scope>
    <source>
        <strain evidence="4">MELC-2E11</strain>
        <tissue evidence="4">Siphon/mantle</tissue>
    </source>
</reference>
<protein>
    <recommendedName>
        <fullName evidence="3">VWFD domain-containing protein</fullName>
    </recommendedName>
</protein>
<feature type="domain" description="VWFD" evidence="3">
    <location>
        <begin position="1"/>
        <end position="97"/>
    </location>
</feature>
<dbReference type="InterPro" id="IPR001846">
    <property type="entry name" value="VWF_type-D"/>
</dbReference>
<feature type="transmembrane region" description="Helical" evidence="2">
    <location>
        <begin position="592"/>
        <end position="616"/>
    </location>
</feature>
<organism evidence="4 5">
    <name type="scientific">Mya arenaria</name>
    <name type="common">Soft-shell clam</name>
    <dbReference type="NCBI Taxonomy" id="6604"/>
    <lineage>
        <taxon>Eukaryota</taxon>
        <taxon>Metazoa</taxon>
        <taxon>Spiralia</taxon>
        <taxon>Lophotrochozoa</taxon>
        <taxon>Mollusca</taxon>
        <taxon>Bivalvia</taxon>
        <taxon>Autobranchia</taxon>
        <taxon>Heteroconchia</taxon>
        <taxon>Euheterodonta</taxon>
        <taxon>Imparidentia</taxon>
        <taxon>Neoheterodontei</taxon>
        <taxon>Myida</taxon>
        <taxon>Myoidea</taxon>
        <taxon>Myidae</taxon>
        <taxon>Mya</taxon>
    </lineage>
</organism>
<keyword evidence="2" id="KW-0472">Membrane</keyword>
<evidence type="ECO:0000259" key="3">
    <source>
        <dbReference type="PROSITE" id="PS51233"/>
    </source>
</evidence>
<feature type="compositionally biased region" description="Low complexity" evidence="1">
    <location>
        <begin position="650"/>
        <end position="659"/>
    </location>
</feature>